<protein>
    <recommendedName>
        <fullName evidence="8">DDE Tnp4 domain-containing protein</fullName>
    </recommendedName>
</protein>
<dbReference type="Pfam" id="PF13359">
    <property type="entry name" value="DDE_Tnp_4"/>
    <property type="match status" value="1"/>
</dbReference>
<dbReference type="InterPro" id="IPR045249">
    <property type="entry name" value="HARBI1-like"/>
</dbReference>
<gene>
    <name evidence="9" type="ORF">MEUPH1_LOCUS9925</name>
</gene>
<keyword evidence="5" id="KW-0479">Metal-binding</keyword>
<sequence>MRPHGYAGAEPGNGYRDSLANVAVDGNKCLHKLNHIMDRNEMNFSSSDSDDEFAMIVIGILPKERVYRNRNDPLVEYDDADFVRRFRLSKDSFSEVLFLIRDQILHRTSRSYALPPHLQLLIALRFYATGAFQAVIGDHIHVHKSTVCRTVKCVSRAIASMRPNYIKMPNTTQDIITASTMFYNIRQFPRVLGAVDGTHIRIQCPNKDVGERYRNRKGFFSFNVQGVSDAKLEFLDIVAKRPGSVHDSTVFDNSLLRARFENNEFGDSVLLGDGGYQCKNYLLTPLLNPTSVGEKRYQKAQISTRNVVERTFGIWKRRFPALSLGIRTTPQTALIIITATAILHNILRRRNDIPPENEDDHTDITEIQSGELPAVQLRKSGNAVRLHFINSYFSDN</sequence>
<evidence type="ECO:0000256" key="6">
    <source>
        <dbReference type="ARBA" id="ARBA00022801"/>
    </source>
</evidence>
<dbReference type="GO" id="GO:0004518">
    <property type="term" value="F:nuclease activity"/>
    <property type="evidence" value="ECO:0007669"/>
    <property type="project" value="UniProtKB-KW"/>
</dbReference>
<dbReference type="Proteomes" id="UP001160148">
    <property type="component" value="Unassembled WGS sequence"/>
</dbReference>
<organism evidence="9 10">
    <name type="scientific">Macrosiphum euphorbiae</name>
    <name type="common">potato aphid</name>
    <dbReference type="NCBI Taxonomy" id="13131"/>
    <lineage>
        <taxon>Eukaryota</taxon>
        <taxon>Metazoa</taxon>
        <taxon>Ecdysozoa</taxon>
        <taxon>Arthropoda</taxon>
        <taxon>Hexapoda</taxon>
        <taxon>Insecta</taxon>
        <taxon>Pterygota</taxon>
        <taxon>Neoptera</taxon>
        <taxon>Paraneoptera</taxon>
        <taxon>Hemiptera</taxon>
        <taxon>Sternorrhyncha</taxon>
        <taxon>Aphidomorpha</taxon>
        <taxon>Aphidoidea</taxon>
        <taxon>Aphididae</taxon>
        <taxon>Macrosiphini</taxon>
        <taxon>Macrosiphum</taxon>
    </lineage>
</organism>
<evidence type="ECO:0000313" key="10">
    <source>
        <dbReference type="Proteomes" id="UP001160148"/>
    </source>
</evidence>
<keyword evidence="10" id="KW-1185">Reference proteome</keyword>
<keyword evidence="6" id="KW-0378">Hydrolase</keyword>
<evidence type="ECO:0000256" key="4">
    <source>
        <dbReference type="ARBA" id="ARBA00022722"/>
    </source>
</evidence>
<proteinExistence type="inferred from homology"/>
<evidence type="ECO:0000256" key="3">
    <source>
        <dbReference type="ARBA" id="ARBA00006958"/>
    </source>
</evidence>
<dbReference type="AlphaFoldDB" id="A0AAV0WDC1"/>
<comment type="caution">
    <text evidence="9">The sequence shown here is derived from an EMBL/GenBank/DDBJ whole genome shotgun (WGS) entry which is preliminary data.</text>
</comment>
<keyword evidence="4" id="KW-0540">Nuclease</keyword>
<dbReference type="GO" id="GO:0005634">
    <property type="term" value="C:nucleus"/>
    <property type="evidence" value="ECO:0007669"/>
    <property type="project" value="UniProtKB-SubCell"/>
</dbReference>
<evidence type="ECO:0000256" key="2">
    <source>
        <dbReference type="ARBA" id="ARBA00004123"/>
    </source>
</evidence>
<accession>A0AAV0WDC1</accession>
<evidence type="ECO:0000256" key="5">
    <source>
        <dbReference type="ARBA" id="ARBA00022723"/>
    </source>
</evidence>
<keyword evidence="7" id="KW-0539">Nucleus</keyword>
<evidence type="ECO:0000259" key="8">
    <source>
        <dbReference type="Pfam" id="PF13359"/>
    </source>
</evidence>
<reference evidence="9 10" key="1">
    <citation type="submission" date="2023-01" db="EMBL/GenBank/DDBJ databases">
        <authorList>
            <person name="Whitehead M."/>
        </authorList>
    </citation>
    <scope>NUCLEOTIDE SEQUENCE [LARGE SCALE GENOMIC DNA]</scope>
</reference>
<dbReference type="PANTHER" id="PTHR22930">
    <property type="match status" value="1"/>
</dbReference>
<comment type="subcellular location">
    <subcellularLocation>
        <location evidence="2">Nucleus</location>
    </subcellularLocation>
</comment>
<dbReference type="PANTHER" id="PTHR22930:SF289">
    <property type="entry name" value="DDE TNP4 DOMAIN-CONTAINING PROTEIN-RELATED"/>
    <property type="match status" value="1"/>
</dbReference>
<comment type="similarity">
    <text evidence="3">Belongs to the HARBI1 family.</text>
</comment>
<dbReference type="InterPro" id="IPR027806">
    <property type="entry name" value="HARBI1_dom"/>
</dbReference>
<evidence type="ECO:0000256" key="1">
    <source>
        <dbReference type="ARBA" id="ARBA00001968"/>
    </source>
</evidence>
<dbReference type="GO" id="GO:0046872">
    <property type="term" value="F:metal ion binding"/>
    <property type="evidence" value="ECO:0007669"/>
    <property type="project" value="UniProtKB-KW"/>
</dbReference>
<comment type="cofactor">
    <cofactor evidence="1">
        <name>a divalent metal cation</name>
        <dbReference type="ChEBI" id="CHEBI:60240"/>
    </cofactor>
</comment>
<name>A0AAV0WDC1_9HEMI</name>
<evidence type="ECO:0000313" key="9">
    <source>
        <dbReference type="EMBL" id="CAI6353855.1"/>
    </source>
</evidence>
<dbReference type="GO" id="GO:0016787">
    <property type="term" value="F:hydrolase activity"/>
    <property type="evidence" value="ECO:0007669"/>
    <property type="project" value="UniProtKB-KW"/>
</dbReference>
<evidence type="ECO:0000256" key="7">
    <source>
        <dbReference type="ARBA" id="ARBA00023242"/>
    </source>
</evidence>
<feature type="domain" description="DDE Tnp4" evidence="8">
    <location>
        <begin position="195"/>
        <end position="345"/>
    </location>
</feature>
<dbReference type="EMBL" id="CARXXK010000002">
    <property type="protein sequence ID" value="CAI6353855.1"/>
    <property type="molecule type" value="Genomic_DNA"/>
</dbReference>